<dbReference type="EMBL" id="KZ826320">
    <property type="protein sequence ID" value="PYI10865.1"/>
    <property type="molecule type" value="Genomic_DNA"/>
</dbReference>
<dbReference type="AlphaFoldDB" id="A0A319ESL2"/>
<dbReference type="VEuPathDB" id="FungiDB:BO78DRAFT_184022"/>
<proteinExistence type="predicted"/>
<name>A0A319ESL2_ASPSB</name>
<gene>
    <name evidence="2" type="ORF">BO78DRAFT_184022</name>
</gene>
<evidence type="ECO:0000313" key="2">
    <source>
        <dbReference type="EMBL" id="PYI10865.1"/>
    </source>
</evidence>
<keyword evidence="3" id="KW-1185">Reference proteome</keyword>
<evidence type="ECO:0000256" key="1">
    <source>
        <dbReference type="SAM" id="MobiDB-lite"/>
    </source>
</evidence>
<organism evidence="2 3">
    <name type="scientific">Aspergillus sclerotiicarbonarius (strain CBS 121057 / IBT 28362)</name>
    <dbReference type="NCBI Taxonomy" id="1448318"/>
    <lineage>
        <taxon>Eukaryota</taxon>
        <taxon>Fungi</taxon>
        <taxon>Dikarya</taxon>
        <taxon>Ascomycota</taxon>
        <taxon>Pezizomycotina</taxon>
        <taxon>Eurotiomycetes</taxon>
        <taxon>Eurotiomycetidae</taxon>
        <taxon>Eurotiales</taxon>
        <taxon>Aspergillaceae</taxon>
        <taxon>Aspergillus</taxon>
        <taxon>Aspergillus subgen. Circumdati</taxon>
    </lineage>
</organism>
<evidence type="ECO:0000313" key="3">
    <source>
        <dbReference type="Proteomes" id="UP000248423"/>
    </source>
</evidence>
<dbReference type="Proteomes" id="UP000248423">
    <property type="component" value="Unassembled WGS sequence"/>
</dbReference>
<reference evidence="2 3" key="1">
    <citation type="submission" date="2018-02" db="EMBL/GenBank/DDBJ databases">
        <title>The genomes of Aspergillus section Nigri reveals drivers in fungal speciation.</title>
        <authorList>
            <consortium name="DOE Joint Genome Institute"/>
            <person name="Vesth T.C."/>
            <person name="Nybo J."/>
            <person name="Theobald S."/>
            <person name="Brandl J."/>
            <person name="Frisvad J.C."/>
            <person name="Nielsen K.F."/>
            <person name="Lyhne E.K."/>
            <person name="Kogle M.E."/>
            <person name="Kuo A."/>
            <person name="Riley R."/>
            <person name="Clum A."/>
            <person name="Nolan M."/>
            <person name="Lipzen A."/>
            <person name="Salamov A."/>
            <person name="Henrissat B."/>
            <person name="Wiebenga A."/>
            <person name="De vries R.P."/>
            <person name="Grigoriev I.V."/>
            <person name="Mortensen U.H."/>
            <person name="Andersen M.R."/>
            <person name="Baker S.E."/>
        </authorList>
    </citation>
    <scope>NUCLEOTIDE SEQUENCE [LARGE SCALE GENOMIC DNA]</scope>
    <source>
        <strain evidence="2 3">CBS 121057</strain>
    </source>
</reference>
<sequence>MMISIQDATWNHFAQLLCSFSTSSSVPRLASLSPAPAAFRIISTLIASLLLSFSQGMMAERGSTSVASGATRETPPVQCLRP</sequence>
<protein>
    <submittedName>
        <fullName evidence="2">Uncharacterized protein</fullName>
    </submittedName>
</protein>
<feature type="region of interest" description="Disordered" evidence="1">
    <location>
        <begin position="63"/>
        <end position="82"/>
    </location>
</feature>
<accession>A0A319ESL2</accession>